<keyword evidence="19" id="KW-1185">Reference proteome</keyword>
<reference evidence="18 19" key="1">
    <citation type="submission" date="2018-06" db="EMBL/GenBank/DDBJ databases">
        <title>Genomic Encyclopedia of Archaeal and Bacterial Type Strains, Phase II (KMG-II): from individual species to whole genera.</title>
        <authorList>
            <person name="Goeker M."/>
        </authorList>
    </citation>
    <scope>NUCLEOTIDE SEQUENCE [LARGE SCALE GENOMIC DNA]</scope>
    <source>
        <strain evidence="18 19">DSM 17205</strain>
    </source>
</reference>
<feature type="transmembrane region" description="Helical" evidence="15">
    <location>
        <begin position="239"/>
        <end position="257"/>
    </location>
</feature>
<dbReference type="PROSITE" id="PS51257">
    <property type="entry name" value="PROKAR_LIPOPROTEIN"/>
    <property type="match status" value="1"/>
</dbReference>
<organism evidence="18 19">
    <name type="scientific">Nonlabens dokdonensis</name>
    <dbReference type="NCBI Taxonomy" id="328515"/>
    <lineage>
        <taxon>Bacteria</taxon>
        <taxon>Pseudomonadati</taxon>
        <taxon>Bacteroidota</taxon>
        <taxon>Flavobacteriia</taxon>
        <taxon>Flavobacteriales</taxon>
        <taxon>Flavobacteriaceae</taxon>
        <taxon>Nonlabens</taxon>
    </lineage>
</organism>
<dbReference type="Pfam" id="PF02563">
    <property type="entry name" value="Poly_export"/>
    <property type="match status" value="1"/>
</dbReference>
<keyword evidence="13" id="KW-0998">Cell outer membrane</keyword>
<evidence type="ECO:0000256" key="13">
    <source>
        <dbReference type="ARBA" id="ARBA00023237"/>
    </source>
</evidence>
<keyword evidence="8" id="KW-0625">Polysaccharide transport</keyword>
<dbReference type="Gene3D" id="3.10.560.10">
    <property type="entry name" value="Outer membrane lipoprotein wza domain like"/>
    <property type="match status" value="1"/>
</dbReference>
<dbReference type="PANTHER" id="PTHR33619:SF3">
    <property type="entry name" value="POLYSACCHARIDE EXPORT PROTEIN GFCE-RELATED"/>
    <property type="match status" value="1"/>
</dbReference>
<keyword evidence="14" id="KW-0449">Lipoprotein</keyword>
<evidence type="ECO:0000256" key="1">
    <source>
        <dbReference type="ARBA" id="ARBA00004571"/>
    </source>
</evidence>
<evidence type="ECO:0000256" key="4">
    <source>
        <dbReference type="ARBA" id="ARBA00022452"/>
    </source>
</evidence>
<evidence type="ECO:0000313" key="19">
    <source>
        <dbReference type="Proteomes" id="UP000248584"/>
    </source>
</evidence>
<evidence type="ECO:0000256" key="3">
    <source>
        <dbReference type="ARBA" id="ARBA00022448"/>
    </source>
</evidence>
<comment type="subcellular location">
    <subcellularLocation>
        <location evidence="1">Cell outer membrane</location>
        <topology evidence="1">Multi-pass membrane protein</topology>
    </subcellularLocation>
</comment>
<evidence type="ECO:0000259" key="16">
    <source>
        <dbReference type="Pfam" id="PF02563"/>
    </source>
</evidence>
<evidence type="ECO:0000256" key="9">
    <source>
        <dbReference type="ARBA" id="ARBA00023065"/>
    </source>
</evidence>
<dbReference type="RefSeq" id="WP_041567244.1">
    <property type="nucleotide sequence ID" value="NZ_QKZR01000004.1"/>
</dbReference>
<keyword evidence="3" id="KW-0813">Transport</keyword>
<keyword evidence="5" id="KW-0762">Sugar transport</keyword>
<evidence type="ECO:0000256" key="8">
    <source>
        <dbReference type="ARBA" id="ARBA00023047"/>
    </source>
</evidence>
<keyword evidence="15" id="KW-1133">Transmembrane helix</keyword>
<keyword evidence="9" id="KW-0406">Ion transport</keyword>
<protein>
    <submittedName>
        <fullName evidence="18">Polysaccharide export outer membrane protein</fullName>
    </submittedName>
</protein>
<dbReference type="Gene3D" id="3.30.1950.10">
    <property type="entry name" value="wza like domain"/>
    <property type="match status" value="1"/>
</dbReference>
<keyword evidence="11 15" id="KW-0472">Membrane</keyword>
<evidence type="ECO:0000256" key="14">
    <source>
        <dbReference type="ARBA" id="ARBA00023288"/>
    </source>
</evidence>
<dbReference type="Pfam" id="PF22461">
    <property type="entry name" value="SLBB_2"/>
    <property type="match status" value="1"/>
</dbReference>
<dbReference type="Proteomes" id="UP000248584">
    <property type="component" value="Unassembled WGS sequence"/>
</dbReference>
<sequence length="259" mass="29032">MKNKLLKGFLIMIGVTMISSCVSKSKIIYMQDIDGSLTNKELNYKSLIKKDDILRITVTSKDMELVQPFNQFVNPVNQNNLNVVGQSQIFGYLVDNSGEIVYPLLGRIDAAGKTREEMTDFLQNKIRDKYVNDAVVDVRIVNFKVTVLGEVNNPGTFNLDHNRITLLQVIGIAGDLTIYGNRQNITILRDIDGNQTSHSIDLTNSDFIDSDYYYLQQNDVVVVEPNYAQVQAAGFNRNASLFVSIASVLLSLIVIISRN</sequence>
<gene>
    <name evidence="18" type="ORF">LX97_02582</name>
</gene>
<feature type="domain" description="Polysaccharide export protein N-terminal" evidence="16">
    <location>
        <begin position="44"/>
        <end position="140"/>
    </location>
</feature>
<evidence type="ECO:0000256" key="12">
    <source>
        <dbReference type="ARBA" id="ARBA00023139"/>
    </source>
</evidence>
<evidence type="ECO:0000256" key="7">
    <source>
        <dbReference type="ARBA" id="ARBA00022729"/>
    </source>
</evidence>
<evidence type="ECO:0000256" key="11">
    <source>
        <dbReference type="ARBA" id="ARBA00023136"/>
    </source>
</evidence>
<evidence type="ECO:0000259" key="17">
    <source>
        <dbReference type="Pfam" id="PF22461"/>
    </source>
</evidence>
<comment type="caution">
    <text evidence="18">The sequence shown here is derived from an EMBL/GenBank/DDBJ whole genome shotgun (WGS) entry which is preliminary data.</text>
</comment>
<keyword evidence="6 15" id="KW-0812">Transmembrane</keyword>
<keyword evidence="12" id="KW-0564">Palmitate</keyword>
<accession>A0ABX5PWE6</accession>
<dbReference type="InterPro" id="IPR049712">
    <property type="entry name" value="Poly_export"/>
</dbReference>
<dbReference type="InterPro" id="IPR054765">
    <property type="entry name" value="SLBB_dom"/>
</dbReference>
<dbReference type="EMBL" id="QKZR01000004">
    <property type="protein sequence ID" value="PZX39216.1"/>
    <property type="molecule type" value="Genomic_DNA"/>
</dbReference>
<evidence type="ECO:0000256" key="10">
    <source>
        <dbReference type="ARBA" id="ARBA00023114"/>
    </source>
</evidence>
<feature type="domain" description="SLBB" evidence="17">
    <location>
        <begin position="144"/>
        <end position="223"/>
    </location>
</feature>
<evidence type="ECO:0000313" key="18">
    <source>
        <dbReference type="EMBL" id="PZX39216.1"/>
    </source>
</evidence>
<evidence type="ECO:0000256" key="5">
    <source>
        <dbReference type="ARBA" id="ARBA00022597"/>
    </source>
</evidence>
<keyword evidence="10" id="KW-0626">Porin</keyword>
<keyword evidence="4" id="KW-1134">Transmembrane beta strand</keyword>
<proteinExistence type="inferred from homology"/>
<dbReference type="InterPro" id="IPR003715">
    <property type="entry name" value="Poly_export_N"/>
</dbReference>
<comment type="similarity">
    <text evidence="2">Belongs to the BexD/CtrA/VexA family.</text>
</comment>
<dbReference type="PANTHER" id="PTHR33619">
    <property type="entry name" value="POLYSACCHARIDE EXPORT PROTEIN GFCE-RELATED"/>
    <property type="match status" value="1"/>
</dbReference>
<name>A0ABX5PWE6_9FLAO</name>
<evidence type="ECO:0000256" key="6">
    <source>
        <dbReference type="ARBA" id="ARBA00022692"/>
    </source>
</evidence>
<keyword evidence="7" id="KW-0732">Signal</keyword>
<evidence type="ECO:0000256" key="2">
    <source>
        <dbReference type="ARBA" id="ARBA00009450"/>
    </source>
</evidence>
<evidence type="ECO:0000256" key="15">
    <source>
        <dbReference type="SAM" id="Phobius"/>
    </source>
</evidence>